<evidence type="ECO:0000256" key="2">
    <source>
        <dbReference type="SAM" id="Phobius"/>
    </source>
</evidence>
<dbReference type="AlphaFoldDB" id="A0A8J8W722"/>
<feature type="compositionally biased region" description="Basic and acidic residues" evidence="1">
    <location>
        <begin position="121"/>
        <end position="130"/>
    </location>
</feature>
<feature type="region of interest" description="Disordered" evidence="1">
    <location>
        <begin position="115"/>
        <end position="145"/>
    </location>
</feature>
<organism evidence="3 4">
    <name type="scientific">Penicillium ucsense</name>
    <dbReference type="NCBI Taxonomy" id="2839758"/>
    <lineage>
        <taxon>Eukaryota</taxon>
        <taxon>Fungi</taxon>
        <taxon>Dikarya</taxon>
        <taxon>Ascomycota</taxon>
        <taxon>Pezizomycotina</taxon>
        <taxon>Eurotiomycetes</taxon>
        <taxon>Eurotiomycetidae</taxon>
        <taxon>Eurotiales</taxon>
        <taxon>Aspergillaceae</taxon>
        <taxon>Penicillium</taxon>
    </lineage>
</organism>
<evidence type="ECO:0000313" key="3">
    <source>
        <dbReference type="EMBL" id="KAF7719394.1"/>
    </source>
</evidence>
<name>A0A8J8W722_9EURO</name>
<keyword evidence="4" id="KW-1185">Reference proteome</keyword>
<dbReference type="Proteomes" id="UP000631181">
    <property type="component" value="Unassembled WGS sequence"/>
</dbReference>
<protein>
    <submittedName>
        <fullName evidence="3">Uncharacterized protein</fullName>
    </submittedName>
</protein>
<proteinExistence type="predicted"/>
<evidence type="ECO:0000256" key="1">
    <source>
        <dbReference type="SAM" id="MobiDB-lite"/>
    </source>
</evidence>
<sequence>MVRNSNSDVRALHIHPASEDIELPAYPPPASHPAPYRFQYPLPPPYAEHALEFHDHPVVDSELTLVDWMSSSQQTTVIGSVSDTDRTTEYMFPHGHQTTTDQDLEMAGTTTTVLINNPVSPDHRRQRIEQTRSPAPPPRGRRYQGKISRGLSTMGRTISATYSWPFHRLHRFWEALGSSARWGVVLFSSFTAVAFGILGLFAGLSGALAAASQPG</sequence>
<keyword evidence="2" id="KW-0812">Transmembrane</keyword>
<feature type="transmembrane region" description="Helical" evidence="2">
    <location>
        <begin position="184"/>
        <end position="211"/>
    </location>
</feature>
<evidence type="ECO:0000313" key="4">
    <source>
        <dbReference type="Proteomes" id="UP000631181"/>
    </source>
</evidence>
<keyword evidence="2" id="KW-0472">Membrane</keyword>
<gene>
    <name evidence="3" type="ORF">PECM_006994</name>
</gene>
<dbReference type="EMBL" id="WIWV01000006">
    <property type="protein sequence ID" value="KAF7719394.1"/>
    <property type="molecule type" value="Genomic_DNA"/>
</dbReference>
<reference evidence="3" key="1">
    <citation type="journal article" date="2020" name="Front. Microbiol.">
        <title>Gene regulatory networks of Penicillium echinulatum 2HH and Penicillium oxalicum 114-2 inferred by a computational biology approach.</title>
        <authorList>
            <person name="Lenz A.R."/>
            <person name="Galan-Vasquez E."/>
            <person name="Balbinot E."/>
            <person name="De Abreu F.P."/>
            <person name="De Oliveira N.S."/>
            <person name="Da Rosa L.O."/>
            <person name="De Avila E Silva S."/>
            <person name="Camassola M."/>
            <person name="Dillon A.J.P."/>
            <person name="Perez-Rueda E."/>
        </authorList>
    </citation>
    <scope>NUCLEOTIDE SEQUENCE</scope>
    <source>
        <strain evidence="3">S1M29</strain>
    </source>
</reference>
<comment type="caution">
    <text evidence="3">The sequence shown here is derived from an EMBL/GenBank/DDBJ whole genome shotgun (WGS) entry which is preliminary data.</text>
</comment>
<accession>A0A8J8W722</accession>
<keyword evidence="2" id="KW-1133">Transmembrane helix</keyword>